<evidence type="ECO:0000313" key="2">
    <source>
        <dbReference type="EMBL" id="AXB46279.1"/>
    </source>
</evidence>
<reference evidence="2 3" key="1">
    <citation type="submission" date="2016-04" db="EMBL/GenBank/DDBJ databases">
        <title>Complete genome sequence and analysis of deep-sea sediment isolate, Amycolatopsis sp. WP1.</title>
        <authorList>
            <person name="Wang H."/>
            <person name="Chen S."/>
            <person name="Wu Q."/>
        </authorList>
    </citation>
    <scope>NUCLEOTIDE SEQUENCE [LARGE SCALE GENOMIC DNA]</scope>
    <source>
        <strain evidence="2 3">WP1</strain>
    </source>
</reference>
<gene>
    <name evidence="2" type="ORF">A4R43_30630</name>
</gene>
<dbReference type="OrthoDB" id="4338017at2"/>
<dbReference type="AlphaFoldDB" id="A0A344LE05"/>
<protein>
    <submittedName>
        <fullName evidence="2">Uncharacterized protein</fullName>
    </submittedName>
</protein>
<keyword evidence="1" id="KW-0812">Transmembrane</keyword>
<evidence type="ECO:0000256" key="1">
    <source>
        <dbReference type="SAM" id="Phobius"/>
    </source>
</evidence>
<keyword evidence="1" id="KW-0472">Membrane</keyword>
<evidence type="ECO:0000313" key="3">
    <source>
        <dbReference type="Proteomes" id="UP000250434"/>
    </source>
</evidence>
<keyword evidence="3" id="KW-1185">Reference proteome</keyword>
<dbReference type="Proteomes" id="UP000250434">
    <property type="component" value="Chromosome"/>
</dbReference>
<keyword evidence="1" id="KW-1133">Transmembrane helix</keyword>
<name>A0A344LE05_9PSEU</name>
<feature type="transmembrane region" description="Helical" evidence="1">
    <location>
        <begin position="12"/>
        <end position="35"/>
    </location>
</feature>
<dbReference type="RefSeq" id="WP_113695331.1">
    <property type="nucleotide sequence ID" value="NZ_CP015163.1"/>
</dbReference>
<accession>A0A344LE05</accession>
<dbReference type="EMBL" id="CP015163">
    <property type="protein sequence ID" value="AXB46279.1"/>
    <property type="molecule type" value="Genomic_DNA"/>
</dbReference>
<dbReference type="KEGG" id="aab:A4R43_30630"/>
<proteinExistence type="predicted"/>
<feature type="transmembrane region" description="Helical" evidence="1">
    <location>
        <begin position="60"/>
        <end position="82"/>
    </location>
</feature>
<sequence length="96" mass="10187">MTAATRARTPFRLLLAGFCTVVQVLLLGLTAYLIVRVVTYGVFWDADADQSGTWGGPTLLGAWLVHALIGLPGAAVSAWLANRLGRAAARLRLPPT</sequence>
<organism evidence="2 3">
    <name type="scientific">Amycolatopsis albispora</name>
    <dbReference type="NCBI Taxonomy" id="1804986"/>
    <lineage>
        <taxon>Bacteria</taxon>
        <taxon>Bacillati</taxon>
        <taxon>Actinomycetota</taxon>
        <taxon>Actinomycetes</taxon>
        <taxon>Pseudonocardiales</taxon>
        <taxon>Pseudonocardiaceae</taxon>
        <taxon>Amycolatopsis</taxon>
    </lineage>
</organism>